<evidence type="ECO:0000256" key="1">
    <source>
        <dbReference type="SAM" id="MobiDB-lite"/>
    </source>
</evidence>
<dbReference type="Pfam" id="PF25545">
    <property type="entry name" value="DUF7924"/>
    <property type="match status" value="1"/>
</dbReference>
<name>A0AA39WD45_9PEZI</name>
<gene>
    <name evidence="3" type="ORF">B0T17DRAFT_498741</name>
</gene>
<organism evidence="3 4">
    <name type="scientific">Bombardia bombarda</name>
    <dbReference type="NCBI Taxonomy" id="252184"/>
    <lineage>
        <taxon>Eukaryota</taxon>
        <taxon>Fungi</taxon>
        <taxon>Dikarya</taxon>
        <taxon>Ascomycota</taxon>
        <taxon>Pezizomycotina</taxon>
        <taxon>Sordariomycetes</taxon>
        <taxon>Sordariomycetidae</taxon>
        <taxon>Sordariales</taxon>
        <taxon>Lasiosphaeriaceae</taxon>
        <taxon>Bombardia</taxon>
    </lineage>
</organism>
<dbReference type="Proteomes" id="UP001174934">
    <property type="component" value="Unassembled WGS sequence"/>
</dbReference>
<dbReference type="AlphaFoldDB" id="A0AA39WD45"/>
<evidence type="ECO:0000259" key="2">
    <source>
        <dbReference type="Pfam" id="PF25545"/>
    </source>
</evidence>
<comment type="caution">
    <text evidence="3">The sequence shown here is derived from an EMBL/GenBank/DDBJ whole genome shotgun (WGS) entry which is preliminary data.</text>
</comment>
<evidence type="ECO:0000313" key="4">
    <source>
        <dbReference type="Proteomes" id="UP001174934"/>
    </source>
</evidence>
<keyword evidence="4" id="KW-1185">Reference proteome</keyword>
<protein>
    <recommendedName>
        <fullName evidence="2">DUF7924 domain-containing protein</fullName>
    </recommendedName>
</protein>
<dbReference type="EMBL" id="JAULSR010000008">
    <property type="protein sequence ID" value="KAK0613031.1"/>
    <property type="molecule type" value="Genomic_DNA"/>
</dbReference>
<proteinExistence type="predicted"/>
<dbReference type="InterPro" id="IPR057684">
    <property type="entry name" value="DUF7924"/>
</dbReference>
<accession>A0AA39WD45</accession>
<feature type="domain" description="DUF7924" evidence="2">
    <location>
        <begin position="69"/>
        <end position="290"/>
    </location>
</feature>
<evidence type="ECO:0000313" key="3">
    <source>
        <dbReference type="EMBL" id="KAK0613031.1"/>
    </source>
</evidence>
<feature type="region of interest" description="Disordered" evidence="1">
    <location>
        <begin position="1"/>
        <end position="26"/>
    </location>
</feature>
<sequence length="336" mass="37604">MSQQDGDTSLPGSAASSRSERLNASSPLYRGTLKMNGVVIDNFGTKIPRDVQELIDKHIWKERGSPPLGADEKASVMERIEDVWDSAEPTVSTILETNLFPLRALGIQEGGDTLWSTKPLPRNTDYPYALPAPKTDRHFGFPPSLKSTWTTKELGAADHVNVRPYSQPTRENPFPCFLIDFKSEPSRGTLYCAEGQLASAGAHRVNSLIWVLDQVDPSRKRSSADSLVFSAAVSQREAIAHVHYYNPSDQRFYMSFIRVFPFTMDVQGCHNYSKNIVDWLLNIQQPIIRDLLSKLHPISKGWKKGRSVSTVAVTDTAESFMSEDGRRTKSQRTSDE</sequence>
<reference evidence="3" key="1">
    <citation type="submission" date="2023-06" db="EMBL/GenBank/DDBJ databases">
        <title>Genome-scale phylogeny and comparative genomics of the fungal order Sordariales.</title>
        <authorList>
            <consortium name="Lawrence Berkeley National Laboratory"/>
            <person name="Hensen N."/>
            <person name="Bonometti L."/>
            <person name="Westerberg I."/>
            <person name="Brannstrom I.O."/>
            <person name="Guillou S."/>
            <person name="Cros-Aarteil S."/>
            <person name="Calhoun S."/>
            <person name="Haridas S."/>
            <person name="Kuo A."/>
            <person name="Mondo S."/>
            <person name="Pangilinan J."/>
            <person name="Riley R."/>
            <person name="LaButti K."/>
            <person name="Andreopoulos B."/>
            <person name="Lipzen A."/>
            <person name="Chen C."/>
            <person name="Yanf M."/>
            <person name="Daum C."/>
            <person name="Ng V."/>
            <person name="Clum A."/>
            <person name="Steindorff A."/>
            <person name="Ohm R."/>
            <person name="Martin F."/>
            <person name="Silar P."/>
            <person name="Natvig D."/>
            <person name="Lalanne C."/>
            <person name="Gautier V."/>
            <person name="Ament-velasquez S.L."/>
            <person name="Kruys A."/>
            <person name="Hutchinson M.I."/>
            <person name="Powell A.J."/>
            <person name="Barry K."/>
            <person name="Miller A.N."/>
            <person name="Grigoriev I.V."/>
            <person name="Debuchy R."/>
            <person name="Gladieux P."/>
            <person name="Thoren M.H."/>
            <person name="Johannesson H."/>
        </authorList>
    </citation>
    <scope>NUCLEOTIDE SEQUENCE</scope>
    <source>
        <strain evidence="3">SMH3391-2</strain>
    </source>
</reference>